<keyword evidence="9" id="KW-0067">ATP-binding</keyword>
<feature type="modified residue" description="4-aspartylphosphate" evidence="14">
    <location>
        <position position="671"/>
    </location>
</feature>
<proteinExistence type="inferred from homology"/>
<evidence type="ECO:0000256" key="8">
    <source>
        <dbReference type="ARBA" id="ARBA00022777"/>
    </source>
</evidence>
<dbReference type="Pfam" id="PF13185">
    <property type="entry name" value="GAF_2"/>
    <property type="match status" value="1"/>
</dbReference>
<dbReference type="Pfam" id="PF02518">
    <property type="entry name" value="HATPase_c"/>
    <property type="match status" value="1"/>
</dbReference>
<dbReference type="InterPro" id="IPR001789">
    <property type="entry name" value="Sig_transdc_resp-reg_receiver"/>
</dbReference>
<dbReference type="GO" id="GO:0005524">
    <property type="term" value="F:ATP binding"/>
    <property type="evidence" value="ECO:0007669"/>
    <property type="project" value="UniProtKB-KW"/>
</dbReference>
<dbReference type="FunFam" id="3.30.565.10:FF:000010">
    <property type="entry name" value="Sensor histidine kinase RcsC"/>
    <property type="match status" value="1"/>
</dbReference>
<dbReference type="SMART" id="SM00388">
    <property type="entry name" value="HisKA"/>
    <property type="match status" value="1"/>
</dbReference>
<dbReference type="GO" id="GO:0000155">
    <property type="term" value="F:phosphorelay sensor kinase activity"/>
    <property type="evidence" value="ECO:0007669"/>
    <property type="project" value="InterPro"/>
</dbReference>
<keyword evidence="10" id="KW-0902">Two-component regulatory system</keyword>
<comment type="subcellular location">
    <subcellularLocation>
        <location evidence="2">Membrane</location>
    </subcellularLocation>
</comment>
<comment type="caution">
    <text evidence="17">The sequence shown here is derived from an EMBL/GenBank/DDBJ whole genome shotgun (WGS) entry which is preliminary data.</text>
</comment>
<dbReference type="InterPro" id="IPR003018">
    <property type="entry name" value="GAF"/>
</dbReference>
<dbReference type="Proteomes" id="UP000753908">
    <property type="component" value="Unassembled WGS sequence"/>
</dbReference>
<evidence type="ECO:0000256" key="9">
    <source>
        <dbReference type="ARBA" id="ARBA00022840"/>
    </source>
</evidence>
<keyword evidence="5 14" id="KW-0597">Phosphoprotein</keyword>
<keyword evidence="11" id="KW-0472">Membrane</keyword>
<dbReference type="SUPFAM" id="SSF55781">
    <property type="entry name" value="GAF domain-like"/>
    <property type="match status" value="1"/>
</dbReference>
<dbReference type="PANTHER" id="PTHR43047">
    <property type="entry name" value="TWO-COMPONENT HISTIDINE PROTEIN KINASE"/>
    <property type="match status" value="1"/>
</dbReference>
<feature type="domain" description="Response regulatory" evidence="16">
    <location>
        <begin position="617"/>
        <end position="736"/>
    </location>
</feature>
<dbReference type="SUPFAM" id="SSF47384">
    <property type="entry name" value="Homodimeric domain of signal transducing histidine kinase"/>
    <property type="match status" value="1"/>
</dbReference>
<sequence length="747" mass="83095">MQPEQIETHLQRLKEEQQLILNHVDNAIALFNPSHHLVLFNQKLAQIWGLSADWLVQQPHFHEVCAQVVAYGYWTPVQCRHMQAIIPPTDSQNISFSLEQPNGIYLEVDATVISDGGYLLSFRDVTAKEQALREATLMETTLNAEIKRLSFLQGLTERLQPASELLEIGQFALSYLVETMGAAFGDVKVIQGEGKDAQAGILTNEISCEFIATYGTVAVGEMESLLKRGIPYGEGLLWQVVETGEPLFIEDYKNHPQAVPAFRHPGIGQLGIFPIPSATGKIIGVLTLESRDGQKLQDAPQQDMLLAACRTLGVAIERAQAQEHLQRVNEELERVSQLKSEFLASMSHELRTPLNSILGFSDLLQRGRGGTLSDRQLTHVQVIEKSGRHLLQLINDILDLSRIEAGKADLNLAPVSIQKLCTHCLRMIQPRAEKKQLALSLELDFRLHQAVLDERRVSQIVINLLANAVKFTPEGGTVKLSGRLAYGTDLEQELFRPDRSPVKASAPYLCLEVKDSGIGIPEDKLHLLFHPFQQVDSSLTRRHEGTGLGLALTKRLAELHGGTVSVESQENCGSTFRVWLPLKERHSNLASKRRVSDSQQPDSSVLNQELALSHAKRILVVEDQFLDQALISEVLELEGYAVEVIYDGQMMLDKLHSLVTPETLPHLVLMDIHLSKVDGFELIRQLKAHPLWQSVPVIAVTGMADDCDRSLATGADNYLSKPLNVETVITTVRSFVETQEEPRDSSP</sequence>
<feature type="domain" description="Histidine kinase" evidence="15">
    <location>
        <begin position="345"/>
        <end position="584"/>
    </location>
</feature>
<dbReference type="SUPFAM" id="SSF55785">
    <property type="entry name" value="PYP-like sensor domain (PAS domain)"/>
    <property type="match status" value="1"/>
</dbReference>
<evidence type="ECO:0000259" key="16">
    <source>
        <dbReference type="PROSITE" id="PS50110"/>
    </source>
</evidence>
<dbReference type="AlphaFoldDB" id="A0A951UDD6"/>
<keyword evidence="12" id="KW-0131">Cell cycle</keyword>
<evidence type="ECO:0000256" key="13">
    <source>
        <dbReference type="ARBA" id="ARBA00074306"/>
    </source>
</evidence>
<evidence type="ECO:0000259" key="15">
    <source>
        <dbReference type="PROSITE" id="PS50109"/>
    </source>
</evidence>
<dbReference type="SUPFAM" id="SSF55874">
    <property type="entry name" value="ATPase domain of HSP90 chaperone/DNA topoisomerase II/histidine kinase"/>
    <property type="match status" value="1"/>
</dbReference>
<dbReference type="PRINTS" id="PR00344">
    <property type="entry name" value="BCTRLSENSOR"/>
</dbReference>
<organism evidence="17 18">
    <name type="scientific">Symplocastrum torsivum CPER-KK1</name>
    <dbReference type="NCBI Taxonomy" id="450513"/>
    <lineage>
        <taxon>Bacteria</taxon>
        <taxon>Bacillati</taxon>
        <taxon>Cyanobacteriota</taxon>
        <taxon>Cyanophyceae</taxon>
        <taxon>Oscillatoriophycideae</taxon>
        <taxon>Oscillatoriales</taxon>
        <taxon>Microcoleaceae</taxon>
        <taxon>Symplocastrum</taxon>
    </lineage>
</organism>
<evidence type="ECO:0000313" key="17">
    <source>
        <dbReference type="EMBL" id="MBW4548817.1"/>
    </source>
</evidence>
<dbReference type="CDD" id="cd00082">
    <property type="entry name" value="HisKA"/>
    <property type="match status" value="1"/>
</dbReference>
<comment type="similarity">
    <text evidence="3">In the N-terminal section; belongs to the phytochrome family.</text>
</comment>
<dbReference type="InterPro" id="IPR003661">
    <property type="entry name" value="HisK_dim/P_dom"/>
</dbReference>
<evidence type="ECO:0000256" key="1">
    <source>
        <dbReference type="ARBA" id="ARBA00000085"/>
    </source>
</evidence>
<dbReference type="GO" id="GO:0005886">
    <property type="term" value="C:plasma membrane"/>
    <property type="evidence" value="ECO:0007669"/>
    <property type="project" value="TreeGrafter"/>
</dbReference>
<evidence type="ECO:0000256" key="5">
    <source>
        <dbReference type="ARBA" id="ARBA00022553"/>
    </source>
</evidence>
<evidence type="ECO:0000256" key="11">
    <source>
        <dbReference type="ARBA" id="ARBA00023136"/>
    </source>
</evidence>
<dbReference type="InterPro" id="IPR005467">
    <property type="entry name" value="His_kinase_dom"/>
</dbReference>
<dbReference type="PANTHER" id="PTHR43047:SF63">
    <property type="entry name" value="HISTIDINE KINASE"/>
    <property type="match status" value="1"/>
</dbReference>
<dbReference type="GO" id="GO:0009927">
    <property type="term" value="F:histidine phosphotransfer kinase activity"/>
    <property type="evidence" value="ECO:0007669"/>
    <property type="project" value="TreeGrafter"/>
</dbReference>
<accession>A0A951UDD6</accession>
<keyword evidence="7" id="KW-0547">Nucleotide-binding</keyword>
<dbReference type="EC" id="2.7.13.3" evidence="4"/>
<dbReference type="InterPro" id="IPR029016">
    <property type="entry name" value="GAF-like_dom_sf"/>
</dbReference>
<dbReference type="SMART" id="SM00448">
    <property type="entry name" value="REC"/>
    <property type="match status" value="1"/>
</dbReference>
<keyword evidence="6" id="KW-0808">Transferase</keyword>
<dbReference type="InterPro" id="IPR036890">
    <property type="entry name" value="HATPase_C_sf"/>
</dbReference>
<dbReference type="FunFam" id="1.10.287.130:FF:000038">
    <property type="entry name" value="Sensory transduction histidine kinase"/>
    <property type="match status" value="1"/>
</dbReference>
<protein>
    <recommendedName>
        <fullName evidence="13">Circadian input-output histidine kinase CikA</fullName>
        <ecNumber evidence="4">2.7.13.3</ecNumber>
    </recommendedName>
</protein>
<dbReference type="SMART" id="SM00065">
    <property type="entry name" value="GAF"/>
    <property type="match status" value="1"/>
</dbReference>
<dbReference type="EMBL" id="JAHHIF010000072">
    <property type="protein sequence ID" value="MBW4548817.1"/>
    <property type="molecule type" value="Genomic_DNA"/>
</dbReference>
<dbReference type="InterPro" id="IPR035965">
    <property type="entry name" value="PAS-like_dom_sf"/>
</dbReference>
<evidence type="ECO:0000256" key="12">
    <source>
        <dbReference type="ARBA" id="ARBA00023306"/>
    </source>
</evidence>
<name>A0A951UDD6_9CYAN</name>
<dbReference type="Gene3D" id="3.30.450.40">
    <property type="match status" value="1"/>
</dbReference>
<dbReference type="Pfam" id="PF12860">
    <property type="entry name" value="PAS_7"/>
    <property type="match status" value="1"/>
</dbReference>
<evidence type="ECO:0000256" key="4">
    <source>
        <dbReference type="ARBA" id="ARBA00012438"/>
    </source>
</evidence>
<keyword evidence="8" id="KW-0418">Kinase</keyword>
<dbReference type="InterPro" id="IPR003594">
    <property type="entry name" value="HATPase_dom"/>
</dbReference>
<dbReference type="SUPFAM" id="SSF52172">
    <property type="entry name" value="CheY-like"/>
    <property type="match status" value="1"/>
</dbReference>
<evidence type="ECO:0000256" key="3">
    <source>
        <dbReference type="ARBA" id="ARBA00006402"/>
    </source>
</evidence>
<dbReference type="Gene3D" id="3.30.565.10">
    <property type="entry name" value="Histidine kinase-like ATPase, C-terminal domain"/>
    <property type="match status" value="1"/>
</dbReference>
<dbReference type="Pfam" id="PF00072">
    <property type="entry name" value="Response_reg"/>
    <property type="match status" value="1"/>
</dbReference>
<dbReference type="InterPro" id="IPR011006">
    <property type="entry name" value="CheY-like_superfamily"/>
</dbReference>
<evidence type="ECO:0000256" key="14">
    <source>
        <dbReference type="PROSITE-ProRule" id="PRU00169"/>
    </source>
</evidence>
<dbReference type="SMART" id="SM00387">
    <property type="entry name" value="HATPase_c"/>
    <property type="match status" value="1"/>
</dbReference>
<dbReference type="CDD" id="cd16922">
    <property type="entry name" value="HATPase_EvgS-ArcB-TorS-like"/>
    <property type="match status" value="1"/>
</dbReference>
<dbReference type="InterPro" id="IPR004358">
    <property type="entry name" value="Sig_transdc_His_kin-like_C"/>
</dbReference>
<dbReference type="PROSITE" id="PS50110">
    <property type="entry name" value="RESPONSE_REGULATORY"/>
    <property type="match status" value="1"/>
</dbReference>
<evidence type="ECO:0000256" key="7">
    <source>
        <dbReference type="ARBA" id="ARBA00022741"/>
    </source>
</evidence>
<evidence type="ECO:0000313" key="18">
    <source>
        <dbReference type="Proteomes" id="UP000753908"/>
    </source>
</evidence>
<dbReference type="InterPro" id="IPR036097">
    <property type="entry name" value="HisK_dim/P_sf"/>
</dbReference>
<comment type="catalytic activity">
    <reaction evidence="1">
        <text>ATP + protein L-histidine = ADP + protein N-phospho-L-histidine.</text>
        <dbReference type="EC" id="2.7.13.3"/>
    </reaction>
</comment>
<dbReference type="Gene3D" id="3.30.450.20">
    <property type="entry name" value="PAS domain"/>
    <property type="match status" value="1"/>
</dbReference>
<gene>
    <name evidence="17" type="ORF">KME25_31090</name>
</gene>
<evidence type="ECO:0000256" key="2">
    <source>
        <dbReference type="ARBA" id="ARBA00004370"/>
    </source>
</evidence>
<dbReference type="Gene3D" id="3.40.50.2300">
    <property type="match status" value="1"/>
</dbReference>
<dbReference type="Pfam" id="PF00512">
    <property type="entry name" value="HisKA"/>
    <property type="match status" value="1"/>
</dbReference>
<reference evidence="17" key="1">
    <citation type="submission" date="2021-05" db="EMBL/GenBank/DDBJ databases">
        <authorList>
            <person name="Pietrasiak N."/>
            <person name="Ward R."/>
            <person name="Stajich J.E."/>
            <person name="Kurbessoian T."/>
        </authorList>
    </citation>
    <scope>NUCLEOTIDE SEQUENCE</scope>
    <source>
        <strain evidence="17">CPER-KK1</strain>
    </source>
</reference>
<evidence type="ECO:0000256" key="10">
    <source>
        <dbReference type="ARBA" id="ARBA00023012"/>
    </source>
</evidence>
<dbReference type="PROSITE" id="PS50109">
    <property type="entry name" value="HIS_KIN"/>
    <property type="match status" value="1"/>
</dbReference>
<dbReference type="Gene3D" id="1.10.287.130">
    <property type="match status" value="1"/>
</dbReference>
<evidence type="ECO:0000256" key="6">
    <source>
        <dbReference type="ARBA" id="ARBA00022679"/>
    </source>
</evidence>
<reference evidence="17" key="2">
    <citation type="journal article" date="2022" name="Microbiol. Resour. Announc.">
        <title>Metagenome Sequencing to Explore Phylogenomics of Terrestrial Cyanobacteria.</title>
        <authorList>
            <person name="Ward R.D."/>
            <person name="Stajich J.E."/>
            <person name="Johansen J.R."/>
            <person name="Huntemann M."/>
            <person name="Clum A."/>
            <person name="Foster B."/>
            <person name="Foster B."/>
            <person name="Roux S."/>
            <person name="Palaniappan K."/>
            <person name="Varghese N."/>
            <person name="Mukherjee S."/>
            <person name="Reddy T.B.K."/>
            <person name="Daum C."/>
            <person name="Copeland A."/>
            <person name="Chen I.A."/>
            <person name="Ivanova N.N."/>
            <person name="Kyrpides N.C."/>
            <person name="Shapiro N."/>
            <person name="Eloe-Fadrosh E.A."/>
            <person name="Pietrasiak N."/>
        </authorList>
    </citation>
    <scope>NUCLEOTIDE SEQUENCE</scope>
    <source>
        <strain evidence="17">CPER-KK1</strain>
    </source>
</reference>